<evidence type="ECO:0000313" key="3">
    <source>
        <dbReference type="Proteomes" id="UP000769157"/>
    </source>
</evidence>
<name>A0A9P8PC12_9ASCO</name>
<feature type="region of interest" description="Disordered" evidence="1">
    <location>
        <begin position="21"/>
        <end position="49"/>
    </location>
</feature>
<dbReference type="GeneID" id="70233592"/>
<accession>A0A9P8PC12</accession>
<sequence>MVLWFRSRLRIWRPLDSSPAVRISHFGDSSNRNTDDSSETNAMNAPEPRIDRQCVSVDQLIASSCARRIPTLMLTWFMDPSTPLSDTGDTSLMYNGTKTSAKPAPNPLTNRPNSIHKYV</sequence>
<feature type="compositionally biased region" description="Polar residues" evidence="1">
    <location>
        <begin position="88"/>
        <end position="100"/>
    </location>
</feature>
<protein>
    <submittedName>
        <fullName evidence="2">Uncharacterized protein</fullName>
    </submittedName>
</protein>
<organism evidence="2 3">
    <name type="scientific">Ogataea philodendri</name>
    <dbReference type="NCBI Taxonomy" id="1378263"/>
    <lineage>
        <taxon>Eukaryota</taxon>
        <taxon>Fungi</taxon>
        <taxon>Dikarya</taxon>
        <taxon>Ascomycota</taxon>
        <taxon>Saccharomycotina</taxon>
        <taxon>Pichiomycetes</taxon>
        <taxon>Pichiales</taxon>
        <taxon>Pichiaceae</taxon>
        <taxon>Ogataea</taxon>
    </lineage>
</organism>
<evidence type="ECO:0000313" key="2">
    <source>
        <dbReference type="EMBL" id="KAH3669503.1"/>
    </source>
</evidence>
<dbReference type="Proteomes" id="UP000769157">
    <property type="component" value="Unassembled WGS sequence"/>
</dbReference>
<evidence type="ECO:0000256" key="1">
    <source>
        <dbReference type="SAM" id="MobiDB-lite"/>
    </source>
</evidence>
<comment type="caution">
    <text evidence="2">The sequence shown here is derived from an EMBL/GenBank/DDBJ whole genome shotgun (WGS) entry which is preliminary data.</text>
</comment>
<dbReference type="EMBL" id="JAEUBE010000137">
    <property type="protein sequence ID" value="KAH3669503.1"/>
    <property type="molecule type" value="Genomic_DNA"/>
</dbReference>
<gene>
    <name evidence="2" type="ORF">OGAPHI_001624</name>
</gene>
<dbReference type="RefSeq" id="XP_046063766.1">
    <property type="nucleotide sequence ID" value="XM_046202406.1"/>
</dbReference>
<dbReference type="AlphaFoldDB" id="A0A9P8PC12"/>
<proteinExistence type="predicted"/>
<reference evidence="2" key="2">
    <citation type="submission" date="2021-01" db="EMBL/GenBank/DDBJ databases">
        <authorList>
            <person name="Schikora-Tamarit M.A."/>
        </authorList>
    </citation>
    <scope>NUCLEOTIDE SEQUENCE</scope>
    <source>
        <strain evidence="2">CBS6075</strain>
    </source>
</reference>
<reference evidence="2" key="1">
    <citation type="journal article" date="2021" name="Open Biol.">
        <title>Shared evolutionary footprints suggest mitochondrial oxidative damage underlies multiple complex I losses in fungi.</title>
        <authorList>
            <person name="Schikora-Tamarit M.A."/>
            <person name="Marcet-Houben M."/>
            <person name="Nosek J."/>
            <person name="Gabaldon T."/>
        </authorList>
    </citation>
    <scope>NUCLEOTIDE SEQUENCE</scope>
    <source>
        <strain evidence="2">CBS6075</strain>
    </source>
</reference>
<keyword evidence="3" id="KW-1185">Reference proteome</keyword>
<feature type="region of interest" description="Disordered" evidence="1">
    <location>
        <begin position="88"/>
        <end position="119"/>
    </location>
</feature>